<evidence type="ECO:0000313" key="4">
    <source>
        <dbReference type="EMBL" id="KAF1992170.1"/>
    </source>
</evidence>
<feature type="compositionally biased region" description="Acidic residues" evidence="3">
    <location>
        <begin position="146"/>
        <end position="155"/>
    </location>
</feature>
<dbReference type="Pfam" id="PF11807">
    <property type="entry name" value="UstYa"/>
    <property type="match status" value="1"/>
</dbReference>
<dbReference type="PANTHER" id="PTHR33365:SF4">
    <property type="entry name" value="CYCLOCHLOROTINE BIOSYNTHESIS PROTEIN O"/>
    <property type="match status" value="1"/>
</dbReference>
<evidence type="ECO:0000256" key="1">
    <source>
        <dbReference type="ARBA" id="ARBA00004685"/>
    </source>
</evidence>
<keyword evidence="5" id="KW-1185">Reference proteome</keyword>
<dbReference type="OrthoDB" id="3687641at2759"/>
<gene>
    <name evidence="4" type="ORF">K402DRAFT_128</name>
</gene>
<proteinExistence type="inferred from homology"/>
<dbReference type="Proteomes" id="UP000800041">
    <property type="component" value="Unassembled WGS sequence"/>
</dbReference>
<reference evidence="4" key="1">
    <citation type="journal article" date="2020" name="Stud. Mycol.">
        <title>101 Dothideomycetes genomes: a test case for predicting lifestyles and emergence of pathogens.</title>
        <authorList>
            <person name="Haridas S."/>
            <person name="Albert R."/>
            <person name="Binder M."/>
            <person name="Bloem J."/>
            <person name="Labutti K."/>
            <person name="Salamov A."/>
            <person name="Andreopoulos B."/>
            <person name="Baker S."/>
            <person name="Barry K."/>
            <person name="Bills G."/>
            <person name="Bluhm B."/>
            <person name="Cannon C."/>
            <person name="Castanera R."/>
            <person name="Culley D."/>
            <person name="Daum C."/>
            <person name="Ezra D."/>
            <person name="Gonzalez J."/>
            <person name="Henrissat B."/>
            <person name="Kuo A."/>
            <person name="Liang C."/>
            <person name="Lipzen A."/>
            <person name="Lutzoni F."/>
            <person name="Magnuson J."/>
            <person name="Mondo S."/>
            <person name="Nolan M."/>
            <person name="Ohm R."/>
            <person name="Pangilinan J."/>
            <person name="Park H.-J."/>
            <person name="Ramirez L."/>
            <person name="Alfaro M."/>
            <person name="Sun H."/>
            <person name="Tritt A."/>
            <person name="Yoshinaga Y."/>
            <person name="Zwiers L.-H."/>
            <person name="Turgeon B."/>
            <person name="Goodwin S."/>
            <person name="Spatafora J."/>
            <person name="Crous P."/>
            <person name="Grigoriev I."/>
        </authorList>
    </citation>
    <scope>NUCLEOTIDE SEQUENCE</scope>
    <source>
        <strain evidence="4">CBS 113979</strain>
    </source>
</reference>
<dbReference type="EMBL" id="ML977137">
    <property type="protein sequence ID" value="KAF1992170.1"/>
    <property type="molecule type" value="Genomic_DNA"/>
</dbReference>
<accession>A0A6G1HGM0</accession>
<evidence type="ECO:0000256" key="2">
    <source>
        <dbReference type="ARBA" id="ARBA00035112"/>
    </source>
</evidence>
<dbReference type="PANTHER" id="PTHR33365">
    <property type="entry name" value="YALI0B05434P"/>
    <property type="match status" value="1"/>
</dbReference>
<dbReference type="InterPro" id="IPR021765">
    <property type="entry name" value="UstYa-like"/>
</dbReference>
<comment type="pathway">
    <text evidence="1">Mycotoxin biosynthesis.</text>
</comment>
<feature type="compositionally biased region" description="Basic and acidic residues" evidence="3">
    <location>
        <begin position="158"/>
        <end position="167"/>
    </location>
</feature>
<name>A0A6G1HGM0_9PEZI</name>
<dbReference type="GO" id="GO:0043386">
    <property type="term" value="P:mycotoxin biosynthetic process"/>
    <property type="evidence" value="ECO:0007669"/>
    <property type="project" value="InterPro"/>
</dbReference>
<comment type="similarity">
    <text evidence="2">Belongs to the ustYa family.</text>
</comment>
<evidence type="ECO:0000256" key="3">
    <source>
        <dbReference type="SAM" id="MobiDB-lite"/>
    </source>
</evidence>
<protein>
    <submittedName>
        <fullName evidence="4">Uncharacterized protein</fullName>
    </submittedName>
</protein>
<dbReference type="AlphaFoldDB" id="A0A6G1HGM0"/>
<evidence type="ECO:0000313" key="5">
    <source>
        <dbReference type="Proteomes" id="UP000800041"/>
    </source>
</evidence>
<feature type="region of interest" description="Disordered" evidence="3">
    <location>
        <begin position="125"/>
        <end position="167"/>
    </location>
</feature>
<sequence>MLNVSSRANLCLAFSVLVLCIFGLLYIFEGPPVSSNSILSALQNDIRRHAVTFEQHLEFYDLTTAGDGNWSTILPNNGGFVVQKQRGGSYSMAGITMFHQLHCLQMIRGGIQELESETKRLKLRQVTGRHGDEEDEHTIPDPGTTGEDEDDDEAVSEGIHDGGHGGTHDSKHWVHCLDYLMQGILCAADGTIEGAHDGPNGALRIDGYGVTHQCHSSNKLFEMAGSHSPFAQQFS</sequence>
<organism evidence="4 5">
    <name type="scientific">Aulographum hederae CBS 113979</name>
    <dbReference type="NCBI Taxonomy" id="1176131"/>
    <lineage>
        <taxon>Eukaryota</taxon>
        <taxon>Fungi</taxon>
        <taxon>Dikarya</taxon>
        <taxon>Ascomycota</taxon>
        <taxon>Pezizomycotina</taxon>
        <taxon>Dothideomycetes</taxon>
        <taxon>Pleosporomycetidae</taxon>
        <taxon>Aulographales</taxon>
        <taxon>Aulographaceae</taxon>
    </lineage>
</organism>